<dbReference type="PROSITE" id="PS50279">
    <property type="entry name" value="BPTI_KUNITZ_2"/>
    <property type="match status" value="5"/>
</dbReference>
<evidence type="ECO:0000259" key="2">
    <source>
        <dbReference type="PROSITE" id="PS50279"/>
    </source>
</evidence>
<feature type="signal peptide" evidence="1">
    <location>
        <begin position="1"/>
        <end position="17"/>
    </location>
</feature>
<dbReference type="InterPro" id="IPR006150">
    <property type="entry name" value="Cys_repeat_1"/>
</dbReference>
<dbReference type="STRING" id="75913.A0A0K0FZN1"/>
<feature type="domain" description="BPTI/Kunitz inhibitor" evidence="2">
    <location>
        <begin position="759"/>
        <end position="811"/>
    </location>
</feature>
<evidence type="ECO:0000313" key="4">
    <source>
        <dbReference type="WBParaSite" id="SVE_1791000.1"/>
    </source>
</evidence>
<dbReference type="PRINTS" id="PR00759">
    <property type="entry name" value="BASICPTASE"/>
</dbReference>
<dbReference type="GO" id="GO:0004867">
    <property type="term" value="F:serine-type endopeptidase inhibitor activity"/>
    <property type="evidence" value="ECO:0007669"/>
    <property type="project" value="InterPro"/>
</dbReference>
<dbReference type="InterPro" id="IPR002223">
    <property type="entry name" value="Kunitz_BPTI"/>
</dbReference>
<reference evidence="3" key="1">
    <citation type="submission" date="2014-07" db="EMBL/GenBank/DDBJ databases">
        <authorList>
            <person name="Martin A.A"/>
            <person name="De Silva N."/>
        </authorList>
    </citation>
    <scope>NUCLEOTIDE SEQUENCE</scope>
</reference>
<feature type="domain" description="BPTI/Kunitz inhibitor" evidence="2">
    <location>
        <begin position="324"/>
        <end position="378"/>
    </location>
</feature>
<dbReference type="Pfam" id="PF00014">
    <property type="entry name" value="Kunitz_BPTI"/>
    <property type="match status" value="5"/>
</dbReference>
<organism evidence="3 4">
    <name type="scientific">Strongyloides venezuelensis</name>
    <name type="common">Threadworm</name>
    <dbReference type="NCBI Taxonomy" id="75913"/>
    <lineage>
        <taxon>Eukaryota</taxon>
        <taxon>Metazoa</taxon>
        <taxon>Ecdysozoa</taxon>
        <taxon>Nematoda</taxon>
        <taxon>Chromadorea</taxon>
        <taxon>Rhabditida</taxon>
        <taxon>Tylenchina</taxon>
        <taxon>Panagrolaimomorpha</taxon>
        <taxon>Strongyloidoidea</taxon>
        <taxon>Strongyloididae</taxon>
        <taxon>Strongyloides</taxon>
    </lineage>
</organism>
<dbReference type="Gene3D" id="4.10.410.10">
    <property type="entry name" value="Pancreatic trypsin inhibitor Kunitz domain"/>
    <property type="match status" value="5"/>
</dbReference>
<dbReference type="InterPro" id="IPR020901">
    <property type="entry name" value="Prtase_inh_Kunz-CS"/>
</dbReference>
<dbReference type="SMART" id="SM00131">
    <property type="entry name" value="KU"/>
    <property type="match status" value="5"/>
</dbReference>
<dbReference type="Pfam" id="PF14625">
    <property type="entry name" value="Lustrin_cystein"/>
    <property type="match status" value="12"/>
</dbReference>
<keyword evidence="1" id="KW-0732">Signal</keyword>
<dbReference type="PANTHER" id="PTHR46339:SF7">
    <property type="entry name" value="BPTI_KUNITZ INHIBITOR DOMAIN-CONTAINING PROTEIN"/>
    <property type="match status" value="1"/>
</dbReference>
<reference evidence="4" key="2">
    <citation type="submission" date="2015-08" db="UniProtKB">
        <authorList>
            <consortium name="WormBaseParasite"/>
        </authorList>
    </citation>
    <scope>IDENTIFICATION</scope>
</reference>
<name>A0A0K0FZN1_STRVS</name>
<feature type="domain" description="BPTI/Kunitz inhibitor" evidence="2">
    <location>
        <begin position="452"/>
        <end position="500"/>
    </location>
</feature>
<dbReference type="InterPro" id="IPR053014">
    <property type="entry name" value="Cuticle_assoc_divergent"/>
</dbReference>
<dbReference type="InterPro" id="IPR028150">
    <property type="entry name" value="Lustrin_cystein"/>
</dbReference>
<dbReference type="PROSITE" id="PS00280">
    <property type="entry name" value="BPTI_KUNITZ_1"/>
    <property type="match status" value="3"/>
</dbReference>
<dbReference type="InterPro" id="IPR036880">
    <property type="entry name" value="Kunitz_BPTI_sf"/>
</dbReference>
<protein>
    <submittedName>
        <fullName evidence="4">Kunitz/Bovine pancreatic trypsin inhibitor domain protein</fullName>
    </submittedName>
</protein>
<feature type="chain" id="PRO_5005330572" evidence="1">
    <location>
        <begin position="18"/>
        <end position="1538"/>
    </location>
</feature>
<feature type="domain" description="BPTI/Kunitz inhibitor" evidence="2">
    <location>
        <begin position="653"/>
        <end position="705"/>
    </location>
</feature>
<dbReference type="CDD" id="cd00109">
    <property type="entry name" value="Kunitz-type"/>
    <property type="match status" value="3"/>
</dbReference>
<evidence type="ECO:0000313" key="3">
    <source>
        <dbReference type="Proteomes" id="UP000035680"/>
    </source>
</evidence>
<keyword evidence="3" id="KW-1185">Reference proteome</keyword>
<accession>A0A0K0FZN1</accession>
<dbReference type="WBParaSite" id="SVE_1791000.1">
    <property type="protein sequence ID" value="SVE_1791000.1"/>
    <property type="gene ID" value="SVE_1791000"/>
</dbReference>
<dbReference type="Proteomes" id="UP000035680">
    <property type="component" value="Unassembled WGS sequence"/>
</dbReference>
<evidence type="ECO:0000256" key="1">
    <source>
        <dbReference type="SAM" id="SignalP"/>
    </source>
</evidence>
<sequence length="1538" mass="171149">MILIFLLLLYFVYSTNQQLLLTQHLTDDFDYLKNYKVDIQESNYNCTEGGTCNCNSPKDSNSCDLSMKDIKIPIYFCDDVNNKILYDDTSYLLCNIDKMVFERHSCPEGNLFVENLGCLDPTKDTFRYGISTTGSGKVGDSCQFNTDCLSGMYCSMGTCACLSTYILKESYCYEIINPNSAGCIYDAQCQAVFPSAHCNMESGIGTCRCPEKTHLARETRDGWVCISLIDNASKNGDPNENLHFICPLPEGAGFKVALFDPNVKFDGLPVGCAGCIWPSTGEYIGDIYDCIHTSPLINLKSKYTFSSYHPSANGVCCPSRALTCTQPAVSGPNPTEARWWFNSITGQCQQFLWDPIAPAAGDHSPNNFKTMEHCLNYCRDTCVRSYPQYTKAKSILKERPITSCSTTTSCGNEYQCKNIGSEHMCCPTIASICSYKGGRMIDYLVPRKTLYDPGFLSKTGKEHVRFYYNNEKKSCQSFLYKGAGGNFNNFISKHECDMFCSKLICEIGNPLKIGDDAQKCESNHDCPSSYSCNMVQKVCCPKKQTICSQPLRTGDCSENLQRYYYNPLIKQCVIFSYSGCQGNDNNFDNLLQCQETCKNISPEPRCPQGQAYKDSYGNFVNCNEGSTSTLVPNYFCFNDGQTSGLCPTKSYTCSLNSDKGVQCGAGTSFKYYFNPNKNSCEAFQYLGCDGNSNNFQTLEACEEYCGISCPNGGQPLRDHQHQLISCSDNESCPATHECTEISIKGSVSTRCCPTRAHTCSQPPQTGTSCISNPITRYYFNIVTSQCSKFQYNGCNGNLNNFLSESQCNNFCKSSSCGAGESVFLDPNTNIPITCNENLKNACPQNYVCTLNSFSNTHVCCGATDMGVCPHGEKAYINAMDMTPKECTINQEGSCPSNYLCHFNLNKKKYYCCSGPETCPTGKFLYKNSKTLQPMKCNINGNSNQCPKGYSCQSYLKNSFQGFCCSVNDICPNNGEFLIDPTSNQPRLCTMGSYIGCPNNYYCQKNGNENSGYCCKGAPTLKSNGCPPGEYAQISGGEVKTCDPFNVHDFPCGEGFICQWSMSNMGYQCCSGQKPTEYKREDGCPRNQKAFYEDNKIRSCTAGGSDCPMGYFCEFSFKNVQFQCCATSGGCPGNSVAFIGIDGEPEKCVLGQSQCKKGYSCQRTESNSFHCCTTDIVEEVCTEDEIMFEGKCFKLAIVGDKCDNNIQCLGGGICLGGSCVCPKRTTLIDGTCQPIPECLENQVMIDKVCYDKMDIEGNCVSHIQCPKTSFCIQKSCSCRRNEYYNYEKGKCMKETSPVVVPSKKKVKKVKFRRMKPKLSLSTIDYQSIKNNVISTLDLYMNECYNSTLRPFKDPKTDKSQYCSPKTNTCPLGYTCEMNLSRQVFICCGKKNINEELNNLFNEDKVCPKGRVPYLLNGVPQKCTKSRCYNGYQCVYTSYEYYCCSESILESDIPIQNSISMLSEICPRGTPLIYPLTNTPIQCTPNKENCPIGYTCDKSISQIYSYICCSLRLKKDYISNTTTFQQIENVVDNLTGYDNK</sequence>
<dbReference type="Pfam" id="PF01683">
    <property type="entry name" value="EB"/>
    <property type="match status" value="2"/>
</dbReference>
<proteinExistence type="predicted"/>
<dbReference type="PANTHER" id="PTHR46339">
    <property type="entry name" value="PROTEIN CBG15282-RELATED"/>
    <property type="match status" value="1"/>
</dbReference>
<dbReference type="SUPFAM" id="SSF57362">
    <property type="entry name" value="BPTI-like"/>
    <property type="match status" value="5"/>
</dbReference>
<feature type="domain" description="BPTI/Kunitz inhibitor" evidence="2">
    <location>
        <begin position="547"/>
        <end position="597"/>
    </location>
</feature>
<dbReference type="InterPro" id="IPR006149">
    <property type="entry name" value="EB_dom"/>
</dbReference>
<dbReference type="SMART" id="SM00289">
    <property type="entry name" value="WR1"/>
    <property type="match status" value="16"/>
</dbReference>